<evidence type="ECO:0000313" key="2">
    <source>
        <dbReference type="Proteomes" id="UP000789405"/>
    </source>
</evidence>
<comment type="caution">
    <text evidence="1">The sequence shown here is derived from an EMBL/GenBank/DDBJ whole genome shotgun (WGS) entry which is preliminary data.</text>
</comment>
<dbReference type="EMBL" id="CAJVPY010001995">
    <property type="protein sequence ID" value="CAG8544859.1"/>
    <property type="molecule type" value="Genomic_DNA"/>
</dbReference>
<dbReference type="AlphaFoldDB" id="A0A9N9FN48"/>
<dbReference type="Proteomes" id="UP000789405">
    <property type="component" value="Unassembled WGS sequence"/>
</dbReference>
<reference evidence="1" key="1">
    <citation type="submission" date="2021-06" db="EMBL/GenBank/DDBJ databases">
        <authorList>
            <person name="Kallberg Y."/>
            <person name="Tangrot J."/>
            <person name="Rosling A."/>
        </authorList>
    </citation>
    <scope>NUCLEOTIDE SEQUENCE</scope>
    <source>
        <strain evidence="1">MA453B</strain>
    </source>
</reference>
<organism evidence="1 2">
    <name type="scientific">Dentiscutata erythropus</name>
    <dbReference type="NCBI Taxonomy" id="1348616"/>
    <lineage>
        <taxon>Eukaryota</taxon>
        <taxon>Fungi</taxon>
        <taxon>Fungi incertae sedis</taxon>
        <taxon>Mucoromycota</taxon>
        <taxon>Glomeromycotina</taxon>
        <taxon>Glomeromycetes</taxon>
        <taxon>Diversisporales</taxon>
        <taxon>Gigasporaceae</taxon>
        <taxon>Dentiscutata</taxon>
    </lineage>
</organism>
<proteinExistence type="predicted"/>
<name>A0A9N9FN48_9GLOM</name>
<accession>A0A9N9FN48</accession>
<keyword evidence="2" id="KW-1185">Reference proteome</keyword>
<evidence type="ECO:0000313" key="1">
    <source>
        <dbReference type="EMBL" id="CAG8544859.1"/>
    </source>
</evidence>
<sequence length="104" mass="11978">MIKHNNKIVPTIPVMIQMMTPMTNYTRAIEKKHLLKKSENIPNTTMKYNNKIVPTTLVIIQIMIPITNYTRAIGKKKLVVKKIQQNSTSNFSDYLNDNSSDKIT</sequence>
<gene>
    <name evidence="1" type="ORF">DERYTH_LOCUS4982</name>
</gene>
<protein>
    <submittedName>
        <fullName evidence="1">21626_t:CDS:1</fullName>
    </submittedName>
</protein>